<dbReference type="Pfam" id="PF13411">
    <property type="entry name" value="MerR_1"/>
    <property type="match status" value="1"/>
</dbReference>
<keyword evidence="1" id="KW-0805">Transcription regulation</keyword>
<dbReference type="GO" id="GO:0003700">
    <property type="term" value="F:DNA-binding transcription factor activity"/>
    <property type="evidence" value="ECO:0007669"/>
    <property type="project" value="InterPro"/>
</dbReference>
<keyword evidence="6" id="KW-1185">Reference proteome</keyword>
<keyword evidence="2" id="KW-0238">DNA-binding</keyword>
<dbReference type="PANTHER" id="PTHR30204">
    <property type="entry name" value="REDOX-CYCLING DRUG-SENSING TRANSCRIPTIONAL ACTIVATOR SOXR"/>
    <property type="match status" value="1"/>
</dbReference>
<dbReference type="AlphaFoldDB" id="K6YTQ9"/>
<dbReference type="GO" id="GO:0046872">
    <property type="term" value="F:metal ion binding"/>
    <property type="evidence" value="ECO:0007669"/>
    <property type="project" value="InterPro"/>
</dbReference>
<gene>
    <name evidence="5" type="primary">merR1</name>
    <name evidence="5" type="ORF">GARC_3144</name>
</gene>
<evidence type="ECO:0000256" key="3">
    <source>
        <dbReference type="ARBA" id="ARBA00023163"/>
    </source>
</evidence>
<dbReference type="InterPro" id="IPR009061">
    <property type="entry name" value="DNA-bd_dom_put_sf"/>
</dbReference>
<dbReference type="InterPro" id="IPR047057">
    <property type="entry name" value="MerR_fam"/>
</dbReference>
<dbReference type="OrthoDB" id="9808480at2"/>
<evidence type="ECO:0000259" key="4">
    <source>
        <dbReference type="PROSITE" id="PS50937"/>
    </source>
</evidence>
<feature type="domain" description="HTH merR-type" evidence="4">
    <location>
        <begin position="1"/>
        <end position="69"/>
    </location>
</feature>
<dbReference type="GO" id="GO:0045893">
    <property type="term" value="P:positive regulation of DNA-templated transcription"/>
    <property type="evidence" value="ECO:0007669"/>
    <property type="project" value="InterPro"/>
</dbReference>
<evidence type="ECO:0000313" key="6">
    <source>
        <dbReference type="Proteomes" id="UP000006327"/>
    </source>
</evidence>
<accession>K6YTQ9</accession>
<dbReference type="InterPro" id="IPR000551">
    <property type="entry name" value="MerR-type_HTH_dom"/>
</dbReference>
<dbReference type="SMART" id="SM00422">
    <property type="entry name" value="HTH_MERR"/>
    <property type="match status" value="1"/>
</dbReference>
<dbReference type="PANTHER" id="PTHR30204:SF94">
    <property type="entry name" value="HEAVY METAL-DEPENDENT TRANSCRIPTIONAL REGULATOR HI_0293-RELATED"/>
    <property type="match status" value="1"/>
</dbReference>
<protein>
    <submittedName>
        <fullName evidence="5">Mercuric resistance operon regulatory protein</fullName>
    </submittedName>
</protein>
<evidence type="ECO:0000313" key="5">
    <source>
        <dbReference type="EMBL" id="GAC20103.1"/>
    </source>
</evidence>
<proteinExistence type="predicted"/>
<dbReference type="InterPro" id="IPR011791">
    <property type="entry name" value="CadR-PbrR"/>
</dbReference>
<sequence>MQIKQLANVTGVSAKTIRYYEDIGLLPEAKRADNGYRYYQTKDIGSLNFIRRCKELRMPLADIKKLVAVQSDGNAPCAEVDSLISQQLEQIHTAQYELQQLEIHLQALANCCANQQIKDCEILQQLNAD</sequence>
<dbReference type="Gene3D" id="1.10.1660.10">
    <property type="match status" value="1"/>
</dbReference>
<keyword evidence="3" id="KW-0804">Transcription</keyword>
<dbReference type="PRINTS" id="PR00040">
    <property type="entry name" value="HTHMERR"/>
</dbReference>
<reference evidence="5 6" key="1">
    <citation type="journal article" date="2017" name="Antonie Van Leeuwenhoek">
        <title>Rhizobium rhizosphaerae sp. nov., a novel species isolated from rice rhizosphere.</title>
        <authorList>
            <person name="Zhao J.J."/>
            <person name="Zhang J."/>
            <person name="Zhang R.J."/>
            <person name="Zhang C.W."/>
            <person name="Yin H.Q."/>
            <person name="Zhang X.X."/>
        </authorList>
    </citation>
    <scope>NUCLEOTIDE SEQUENCE [LARGE SCALE GENOMIC DNA]</scope>
    <source>
        <strain evidence="5 6">BSs20135</strain>
    </source>
</reference>
<dbReference type="STRING" id="493475.GARC_3144"/>
<dbReference type="eggNOG" id="COG0789">
    <property type="taxonomic scope" value="Bacteria"/>
</dbReference>
<name>K6YTQ9_9ALTE</name>
<comment type="caution">
    <text evidence="5">The sequence shown here is derived from an EMBL/GenBank/DDBJ whole genome shotgun (WGS) entry which is preliminary data.</text>
</comment>
<dbReference type="GO" id="GO:0003677">
    <property type="term" value="F:DNA binding"/>
    <property type="evidence" value="ECO:0007669"/>
    <property type="project" value="UniProtKB-KW"/>
</dbReference>
<evidence type="ECO:0000256" key="1">
    <source>
        <dbReference type="ARBA" id="ARBA00023015"/>
    </source>
</evidence>
<dbReference type="SUPFAM" id="SSF46955">
    <property type="entry name" value="Putative DNA-binding domain"/>
    <property type="match status" value="1"/>
</dbReference>
<dbReference type="Proteomes" id="UP000006327">
    <property type="component" value="Unassembled WGS sequence"/>
</dbReference>
<organism evidence="5 6">
    <name type="scientific">Paraglaciecola arctica BSs20135</name>
    <dbReference type="NCBI Taxonomy" id="493475"/>
    <lineage>
        <taxon>Bacteria</taxon>
        <taxon>Pseudomonadati</taxon>
        <taxon>Pseudomonadota</taxon>
        <taxon>Gammaproteobacteria</taxon>
        <taxon>Alteromonadales</taxon>
        <taxon>Alteromonadaceae</taxon>
        <taxon>Paraglaciecola</taxon>
    </lineage>
</organism>
<dbReference type="EMBL" id="BAEO01000047">
    <property type="protein sequence ID" value="GAC20103.1"/>
    <property type="molecule type" value="Genomic_DNA"/>
</dbReference>
<dbReference type="RefSeq" id="WP_007621681.1">
    <property type="nucleotide sequence ID" value="NZ_BAEO01000047.1"/>
</dbReference>
<evidence type="ECO:0000256" key="2">
    <source>
        <dbReference type="ARBA" id="ARBA00023125"/>
    </source>
</evidence>
<dbReference type="PROSITE" id="PS50937">
    <property type="entry name" value="HTH_MERR_2"/>
    <property type="match status" value="1"/>
</dbReference>
<dbReference type="CDD" id="cd04784">
    <property type="entry name" value="HTH_CadR-PbrR"/>
    <property type="match status" value="1"/>
</dbReference>